<evidence type="ECO:0000256" key="1">
    <source>
        <dbReference type="SAM" id="MobiDB-lite"/>
    </source>
</evidence>
<protein>
    <submittedName>
        <fullName evidence="2">Uncharacterized protein</fullName>
    </submittedName>
</protein>
<evidence type="ECO:0000313" key="3">
    <source>
        <dbReference type="Proteomes" id="UP000194236"/>
    </source>
</evidence>
<feature type="non-terminal residue" evidence="2">
    <location>
        <position position="1"/>
    </location>
</feature>
<gene>
    <name evidence="2" type="ORF">BLA29_013493</name>
</gene>
<sequence>VVTEELIELKPELIKSKQAIADLQEAEKKEITEDTTITVTEEIIDIREDIEMVDEEKTKKKKVIRRKSKPDHGTKVTTEEIIALKPTEETLVDESIEEIKPDIESEIDVERKKKLVKKLTKPKESTAELQEVDEKEITEETTVS</sequence>
<comment type="caution">
    <text evidence="2">The sequence shown here is derived from an EMBL/GenBank/DDBJ whole genome shotgun (WGS) entry which is preliminary data.</text>
</comment>
<dbReference type="Proteomes" id="UP000194236">
    <property type="component" value="Unassembled WGS sequence"/>
</dbReference>
<feature type="region of interest" description="Disordered" evidence="1">
    <location>
        <begin position="120"/>
        <end position="144"/>
    </location>
</feature>
<accession>A0A1Y3AP75</accession>
<organism evidence="2 3">
    <name type="scientific">Euroglyphus maynei</name>
    <name type="common">Mayne's house dust mite</name>
    <dbReference type="NCBI Taxonomy" id="6958"/>
    <lineage>
        <taxon>Eukaryota</taxon>
        <taxon>Metazoa</taxon>
        <taxon>Ecdysozoa</taxon>
        <taxon>Arthropoda</taxon>
        <taxon>Chelicerata</taxon>
        <taxon>Arachnida</taxon>
        <taxon>Acari</taxon>
        <taxon>Acariformes</taxon>
        <taxon>Sarcoptiformes</taxon>
        <taxon>Astigmata</taxon>
        <taxon>Psoroptidia</taxon>
        <taxon>Analgoidea</taxon>
        <taxon>Pyroglyphidae</taxon>
        <taxon>Pyroglyphinae</taxon>
        <taxon>Euroglyphus</taxon>
    </lineage>
</organism>
<name>A0A1Y3AP75_EURMA</name>
<reference evidence="2 3" key="1">
    <citation type="submission" date="2017-03" db="EMBL/GenBank/DDBJ databases">
        <title>Genome Survey of Euroglyphus maynei.</title>
        <authorList>
            <person name="Arlian L.G."/>
            <person name="Morgan M.S."/>
            <person name="Rider S.D."/>
        </authorList>
    </citation>
    <scope>NUCLEOTIDE SEQUENCE [LARGE SCALE GENOMIC DNA]</scope>
    <source>
        <strain evidence="2">Arlian Lab</strain>
        <tissue evidence="2">Whole body</tissue>
    </source>
</reference>
<feature type="compositionally biased region" description="Acidic residues" evidence="1">
    <location>
        <begin position="130"/>
        <end position="144"/>
    </location>
</feature>
<dbReference type="OrthoDB" id="6517059at2759"/>
<keyword evidence="3" id="KW-1185">Reference proteome</keyword>
<evidence type="ECO:0000313" key="2">
    <source>
        <dbReference type="EMBL" id="OTF69276.1"/>
    </source>
</evidence>
<dbReference type="AlphaFoldDB" id="A0A1Y3AP75"/>
<dbReference type="EMBL" id="MUJZ01071407">
    <property type="protein sequence ID" value="OTF69276.1"/>
    <property type="molecule type" value="Genomic_DNA"/>
</dbReference>
<feature type="non-terminal residue" evidence="2">
    <location>
        <position position="144"/>
    </location>
</feature>
<proteinExistence type="predicted"/>